<keyword evidence="3" id="KW-1185">Reference proteome</keyword>
<sequence>MNSSDKQNLLYTMLDKLKIMAQEIPSKYQLRLPYDVLSSLAQLLLDNTVFEIVKELVDLQRMTEIHLYQQRQEMIRRHKCEKENNLKNHKQEIQKAKCQGRYHVLQRLPALHSEQLLSV</sequence>
<feature type="non-terminal residue" evidence="2">
    <location>
        <position position="119"/>
    </location>
</feature>
<evidence type="ECO:0000256" key="1">
    <source>
        <dbReference type="ARBA" id="ARBA00005939"/>
    </source>
</evidence>
<comment type="similarity">
    <text evidence="1">Belongs to the gonadal family.</text>
</comment>
<gene>
    <name evidence="2" type="primary">DGCR6</name>
    <name evidence="2" type="ORF">Anas_08716</name>
</gene>
<dbReference type="OrthoDB" id="21617at2759"/>
<dbReference type="Proteomes" id="UP000326759">
    <property type="component" value="Unassembled WGS sequence"/>
</dbReference>
<evidence type="ECO:0000313" key="3">
    <source>
        <dbReference type="Proteomes" id="UP000326759"/>
    </source>
</evidence>
<dbReference type="PANTHER" id="PTHR13054">
    <property type="entry name" value="DIGEORGE SYNDROME CRITICAL REGION 6 DGCR6 FAMILY MEMBER"/>
    <property type="match status" value="1"/>
</dbReference>
<dbReference type="AlphaFoldDB" id="A0A5N5SUX7"/>
<dbReference type="InterPro" id="IPR010849">
    <property type="entry name" value="Gonadal"/>
</dbReference>
<dbReference type="EMBL" id="SEYY01019672">
    <property type="protein sequence ID" value="KAB7498023.1"/>
    <property type="molecule type" value="Genomic_DNA"/>
</dbReference>
<evidence type="ECO:0000313" key="2">
    <source>
        <dbReference type="EMBL" id="KAB7498023.1"/>
    </source>
</evidence>
<protein>
    <submittedName>
        <fullName evidence="2">Protein DGCR6</fullName>
    </submittedName>
</protein>
<reference evidence="2 3" key="1">
    <citation type="journal article" date="2019" name="PLoS Biol.">
        <title>Sex chromosomes control vertical transmission of feminizing Wolbachia symbionts in an isopod.</title>
        <authorList>
            <person name="Becking T."/>
            <person name="Chebbi M.A."/>
            <person name="Giraud I."/>
            <person name="Moumen B."/>
            <person name="Laverre T."/>
            <person name="Caubet Y."/>
            <person name="Peccoud J."/>
            <person name="Gilbert C."/>
            <person name="Cordaux R."/>
        </authorList>
    </citation>
    <scope>NUCLEOTIDE SEQUENCE [LARGE SCALE GENOMIC DNA]</scope>
    <source>
        <strain evidence="2">ANa2</strain>
        <tissue evidence="2">Whole body excluding digestive tract and cuticle</tissue>
    </source>
</reference>
<dbReference type="PANTHER" id="PTHR13054:SF2">
    <property type="entry name" value="PROTEIN DGCR6"/>
    <property type="match status" value="1"/>
</dbReference>
<accession>A0A5N5SUX7</accession>
<name>A0A5N5SUX7_9CRUS</name>
<dbReference type="Pfam" id="PF07324">
    <property type="entry name" value="DGCR6"/>
    <property type="match status" value="1"/>
</dbReference>
<organism evidence="2 3">
    <name type="scientific">Armadillidium nasatum</name>
    <dbReference type="NCBI Taxonomy" id="96803"/>
    <lineage>
        <taxon>Eukaryota</taxon>
        <taxon>Metazoa</taxon>
        <taxon>Ecdysozoa</taxon>
        <taxon>Arthropoda</taxon>
        <taxon>Crustacea</taxon>
        <taxon>Multicrustacea</taxon>
        <taxon>Malacostraca</taxon>
        <taxon>Eumalacostraca</taxon>
        <taxon>Peracarida</taxon>
        <taxon>Isopoda</taxon>
        <taxon>Oniscidea</taxon>
        <taxon>Crinocheta</taxon>
        <taxon>Armadillidiidae</taxon>
        <taxon>Armadillidium</taxon>
    </lineage>
</organism>
<proteinExistence type="inferred from homology"/>
<comment type="caution">
    <text evidence="2">The sequence shown here is derived from an EMBL/GenBank/DDBJ whole genome shotgun (WGS) entry which is preliminary data.</text>
</comment>